<dbReference type="EMBL" id="CP000720">
    <property type="protein sequence ID" value="ABS48879.1"/>
    <property type="molecule type" value="Genomic_DNA"/>
</dbReference>
<dbReference type="Proteomes" id="UP000002412">
    <property type="component" value="Chromosome"/>
</dbReference>
<gene>
    <name evidence="1" type="ordered locus">YpsIP31758_1709</name>
</gene>
<evidence type="ECO:0000313" key="1">
    <source>
        <dbReference type="EMBL" id="ABS48879.1"/>
    </source>
</evidence>
<protein>
    <submittedName>
        <fullName evidence="1">Uncharacterized protein</fullName>
    </submittedName>
</protein>
<organism evidence="1 2">
    <name type="scientific">Yersinia pseudotuberculosis serotype O:1b (strain IP 31758)</name>
    <dbReference type="NCBI Taxonomy" id="349747"/>
    <lineage>
        <taxon>Bacteria</taxon>
        <taxon>Pseudomonadati</taxon>
        <taxon>Pseudomonadota</taxon>
        <taxon>Gammaproteobacteria</taxon>
        <taxon>Enterobacterales</taxon>
        <taxon>Yersiniaceae</taxon>
        <taxon>Yersinia</taxon>
    </lineage>
</organism>
<evidence type="ECO:0000313" key="2">
    <source>
        <dbReference type="Proteomes" id="UP000002412"/>
    </source>
</evidence>
<dbReference type="KEGG" id="ypi:YpsIP31758_1709"/>
<accession>A0A0U1R135</accession>
<name>A0A0U1R135_YERP3</name>
<dbReference type="AlphaFoldDB" id="A0A0U1R135"/>
<reference evidence="1 2" key="1">
    <citation type="journal article" date="2007" name="PLoS Genet.">
        <title>The complete genome sequence of Yersinia pseudotuberculosis IP31758, the causative agent of Far East scarlet-like fever.</title>
        <authorList>
            <person name="Eppinger M."/>
            <person name="Rosovitz M.J."/>
            <person name="Fricke W.F."/>
            <person name="Rasko D.A."/>
            <person name="Kokorina G."/>
            <person name="Fayolle C."/>
            <person name="Lindler L.E."/>
            <person name="Carniel E."/>
            <person name="Ravel J."/>
        </authorList>
    </citation>
    <scope>NUCLEOTIDE SEQUENCE [LARGE SCALE GENOMIC DNA]</scope>
    <source>
        <strain evidence="1 2">IP 31758</strain>
    </source>
</reference>
<proteinExistence type="predicted"/>
<dbReference type="HOGENOM" id="CLU_3159623_0_0_6"/>
<sequence>MVFQRGECSQKKTLMLCKVNILRIKNSNLFGVRSDKTYSFSQKIKRPD</sequence>